<gene>
    <name evidence="1" type="ORF">L202_07822</name>
</gene>
<keyword evidence="2" id="KW-1185">Reference proteome</keyword>
<dbReference type="GeneID" id="30159131"/>
<comment type="caution">
    <text evidence="1">The sequence shown here is derived from an EMBL/GenBank/DDBJ whole genome shotgun (WGS) entry which is preliminary data.</text>
</comment>
<proteinExistence type="predicted"/>
<dbReference type="Proteomes" id="UP000094065">
    <property type="component" value="Unassembled WGS sequence"/>
</dbReference>
<evidence type="ECO:0000313" key="2">
    <source>
        <dbReference type="Proteomes" id="UP000094065"/>
    </source>
</evidence>
<organism evidence="1 2">
    <name type="scientific">Cryptococcus amylolentus CBS 6039</name>
    <dbReference type="NCBI Taxonomy" id="1295533"/>
    <lineage>
        <taxon>Eukaryota</taxon>
        <taxon>Fungi</taxon>
        <taxon>Dikarya</taxon>
        <taxon>Basidiomycota</taxon>
        <taxon>Agaricomycotina</taxon>
        <taxon>Tremellomycetes</taxon>
        <taxon>Tremellales</taxon>
        <taxon>Cryptococcaceae</taxon>
        <taxon>Cryptococcus</taxon>
    </lineage>
</organism>
<dbReference type="AlphaFoldDB" id="A0A1E3HAC4"/>
<protein>
    <submittedName>
        <fullName evidence="1">Uncharacterized protein</fullName>
    </submittedName>
</protein>
<dbReference type="EMBL" id="AWGJ01000013">
    <property type="protein sequence ID" value="ODN73270.1"/>
    <property type="molecule type" value="Genomic_DNA"/>
</dbReference>
<dbReference type="RefSeq" id="XP_018989182.1">
    <property type="nucleotide sequence ID" value="XM_019142611.1"/>
</dbReference>
<reference evidence="1 2" key="1">
    <citation type="submission" date="2016-06" db="EMBL/GenBank/DDBJ databases">
        <title>Evolution of pathogenesis and genome organization in the Tremellales.</title>
        <authorList>
            <person name="Cuomo C."/>
            <person name="Litvintseva A."/>
            <person name="Heitman J."/>
            <person name="Chen Y."/>
            <person name="Sun S."/>
            <person name="Springer D."/>
            <person name="Dromer F."/>
            <person name="Young S."/>
            <person name="Zeng Q."/>
            <person name="Chapman S."/>
            <person name="Gujja S."/>
            <person name="Saif S."/>
            <person name="Birren B."/>
        </authorList>
    </citation>
    <scope>NUCLEOTIDE SEQUENCE [LARGE SCALE GENOMIC DNA]</scope>
    <source>
        <strain evidence="1 2">CBS 6039</strain>
    </source>
</reference>
<accession>A0A1E3HAC4</accession>
<evidence type="ECO:0000313" key="1">
    <source>
        <dbReference type="EMBL" id="ODN73270.1"/>
    </source>
</evidence>
<sequence length="209" mass="23601">MSSLLSTDTVLSEVHETSHQFQPCAVVSGKADNATRLKDANRGISNTKQSVDGRLKAKQMHVNRDTPRSRAGKLVLRCSPRKQHDCHPGHCRRFCSHAEGEEPIWGTNRLPEHVVCSFDVSRVLKAVLQLTNRIQNSCMVTRRFFQQCCRAKSVDYKRLSTSCSTNFSSMYEFLRGVLHLRDGHHLFILKADEESPPCRNIHVANGEAT</sequence>
<name>A0A1E3HAC4_9TREE</name>